<feature type="repeat" description="WD" evidence="3">
    <location>
        <begin position="68"/>
        <end position="109"/>
    </location>
</feature>
<keyword evidence="2" id="KW-0677">Repeat</keyword>
<dbReference type="AlphaFoldDB" id="A0A0C9TRI8"/>
<evidence type="ECO:0000313" key="6">
    <source>
        <dbReference type="Proteomes" id="UP000053647"/>
    </source>
</evidence>
<feature type="compositionally biased region" description="Basic and acidic residues" evidence="4">
    <location>
        <begin position="295"/>
        <end position="305"/>
    </location>
</feature>
<feature type="region of interest" description="Disordered" evidence="4">
    <location>
        <begin position="362"/>
        <end position="407"/>
    </location>
</feature>
<evidence type="ECO:0000256" key="2">
    <source>
        <dbReference type="ARBA" id="ARBA00022737"/>
    </source>
</evidence>
<feature type="repeat" description="WD" evidence="3">
    <location>
        <begin position="111"/>
        <end position="152"/>
    </location>
</feature>
<feature type="repeat" description="WD" evidence="3">
    <location>
        <begin position="153"/>
        <end position="186"/>
    </location>
</feature>
<feature type="compositionally biased region" description="Low complexity" evidence="4">
    <location>
        <begin position="224"/>
        <end position="242"/>
    </location>
</feature>
<feature type="region of interest" description="Disordered" evidence="4">
    <location>
        <begin position="216"/>
        <end position="245"/>
    </location>
</feature>
<keyword evidence="6" id="KW-1185">Reference proteome</keyword>
<feature type="region of interest" description="Disordered" evidence="4">
    <location>
        <begin position="294"/>
        <end position="313"/>
    </location>
</feature>
<keyword evidence="1 3" id="KW-0853">WD repeat</keyword>
<dbReference type="InterPro" id="IPR036322">
    <property type="entry name" value="WD40_repeat_dom_sf"/>
</dbReference>
<dbReference type="Proteomes" id="UP000053647">
    <property type="component" value="Unassembled WGS sequence"/>
</dbReference>
<dbReference type="HOGENOM" id="CLU_000288_57_33_1"/>
<dbReference type="OrthoDB" id="361494at2759"/>
<dbReference type="EMBL" id="KN819435">
    <property type="protein sequence ID" value="KIJ09781.1"/>
    <property type="molecule type" value="Genomic_DNA"/>
</dbReference>
<dbReference type="InterPro" id="IPR015943">
    <property type="entry name" value="WD40/YVTN_repeat-like_dom_sf"/>
</dbReference>
<organism evidence="5 6">
    <name type="scientific">Paxillus involutus ATCC 200175</name>
    <dbReference type="NCBI Taxonomy" id="664439"/>
    <lineage>
        <taxon>Eukaryota</taxon>
        <taxon>Fungi</taxon>
        <taxon>Dikarya</taxon>
        <taxon>Basidiomycota</taxon>
        <taxon>Agaricomycotina</taxon>
        <taxon>Agaricomycetes</taxon>
        <taxon>Agaricomycetidae</taxon>
        <taxon>Boletales</taxon>
        <taxon>Paxilineae</taxon>
        <taxon>Paxillaceae</taxon>
        <taxon>Paxillus</taxon>
    </lineage>
</organism>
<protein>
    <recommendedName>
        <fullName evidence="7">WD40 repeat-like protein</fullName>
    </recommendedName>
</protein>
<dbReference type="SUPFAM" id="SSF50978">
    <property type="entry name" value="WD40 repeat-like"/>
    <property type="match status" value="1"/>
</dbReference>
<dbReference type="Gene3D" id="2.130.10.10">
    <property type="entry name" value="YVTN repeat-like/Quinoprotein amine dehydrogenase"/>
    <property type="match status" value="2"/>
</dbReference>
<accession>A0A0C9TRI8</accession>
<dbReference type="PANTHER" id="PTHR19848:SF8">
    <property type="entry name" value="F-BOX AND WD REPEAT DOMAIN CONTAINING 7"/>
    <property type="match status" value="1"/>
</dbReference>
<dbReference type="SMART" id="SM00320">
    <property type="entry name" value="WD40"/>
    <property type="match status" value="4"/>
</dbReference>
<evidence type="ECO:0000256" key="1">
    <source>
        <dbReference type="ARBA" id="ARBA00022574"/>
    </source>
</evidence>
<gene>
    <name evidence="5" type="ORF">PAXINDRAFT_172341</name>
</gene>
<sequence>MNSLCAALPCHLTINLLQAVRIKHAIQTGSPGVYPICFSPDETKLAAGHEDKIRVFDVENGDLILGPIEGHTGWVTCVVWSLDGSRLFTTSWDKSIRFWDSETGKAIGDPLTGHTFSVNSISLSPDGTRLASASSDRTVRFWRTDSGDPIRELLQHESGVRVITFSPSGEFIACGEDSGKISIWRVPWWDDSKKAHESLLDLPAVTVPRYVPSDVGRHDYTDLPTTRHPSSPRTPLRTTSATEVPSHTQHFTFSWRVWRTLARQVFARSHSQPRHAELTTVYPGFATQRVYVASRDGESTPESRTEQLPTAPGHYPGFSIIVESVSSTESLNVNQPTPVPADNSKGVQVSCCALFSRRRARSGTPSVSPAIELSEHAPQPSNPPVPPGVTPSQSTAQNFLDLPAVVG</sequence>
<evidence type="ECO:0008006" key="7">
    <source>
        <dbReference type="Google" id="ProtNLM"/>
    </source>
</evidence>
<proteinExistence type="predicted"/>
<dbReference type="InterPro" id="IPR019775">
    <property type="entry name" value="WD40_repeat_CS"/>
</dbReference>
<dbReference type="InterPro" id="IPR001680">
    <property type="entry name" value="WD40_rpt"/>
</dbReference>
<name>A0A0C9TRI8_PAXIN</name>
<dbReference type="PROSITE" id="PS00678">
    <property type="entry name" value="WD_REPEATS_1"/>
    <property type="match status" value="1"/>
</dbReference>
<dbReference type="PANTHER" id="PTHR19848">
    <property type="entry name" value="WD40 REPEAT PROTEIN"/>
    <property type="match status" value="1"/>
</dbReference>
<reference evidence="5 6" key="1">
    <citation type="submission" date="2014-06" db="EMBL/GenBank/DDBJ databases">
        <authorList>
            <consortium name="DOE Joint Genome Institute"/>
            <person name="Kuo A."/>
            <person name="Kohler A."/>
            <person name="Nagy L.G."/>
            <person name="Floudas D."/>
            <person name="Copeland A."/>
            <person name="Barry K.W."/>
            <person name="Cichocki N."/>
            <person name="Veneault-Fourrey C."/>
            <person name="LaButti K."/>
            <person name="Lindquist E.A."/>
            <person name="Lipzen A."/>
            <person name="Lundell T."/>
            <person name="Morin E."/>
            <person name="Murat C."/>
            <person name="Sun H."/>
            <person name="Tunlid A."/>
            <person name="Henrissat B."/>
            <person name="Grigoriev I.V."/>
            <person name="Hibbett D.S."/>
            <person name="Martin F."/>
            <person name="Nordberg H.P."/>
            <person name="Cantor M.N."/>
            <person name="Hua S.X."/>
        </authorList>
    </citation>
    <scope>NUCLEOTIDE SEQUENCE [LARGE SCALE GENOMIC DNA]</scope>
    <source>
        <strain evidence="5 6">ATCC 200175</strain>
    </source>
</reference>
<reference evidence="6" key="2">
    <citation type="submission" date="2015-01" db="EMBL/GenBank/DDBJ databases">
        <title>Evolutionary Origins and Diversification of the Mycorrhizal Mutualists.</title>
        <authorList>
            <consortium name="DOE Joint Genome Institute"/>
            <consortium name="Mycorrhizal Genomics Consortium"/>
            <person name="Kohler A."/>
            <person name="Kuo A."/>
            <person name="Nagy L.G."/>
            <person name="Floudas D."/>
            <person name="Copeland A."/>
            <person name="Barry K.W."/>
            <person name="Cichocki N."/>
            <person name="Veneault-Fourrey C."/>
            <person name="LaButti K."/>
            <person name="Lindquist E.A."/>
            <person name="Lipzen A."/>
            <person name="Lundell T."/>
            <person name="Morin E."/>
            <person name="Murat C."/>
            <person name="Riley R."/>
            <person name="Ohm R."/>
            <person name="Sun H."/>
            <person name="Tunlid A."/>
            <person name="Henrissat B."/>
            <person name="Grigoriev I.V."/>
            <person name="Hibbett D.S."/>
            <person name="Martin F."/>
        </authorList>
    </citation>
    <scope>NUCLEOTIDE SEQUENCE [LARGE SCALE GENOMIC DNA]</scope>
    <source>
        <strain evidence="6">ATCC 200175</strain>
    </source>
</reference>
<dbReference type="PROSITE" id="PS50082">
    <property type="entry name" value="WD_REPEATS_2"/>
    <property type="match status" value="3"/>
</dbReference>
<feature type="compositionally biased region" description="Pro residues" evidence="4">
    <location>
        <begin position="380"/>
        <end position="389"/>
    </location>
</feature>
<evidence type="ECO:0000256" key="3">
    <source>
        <dbReference type="PROSITE-ProRule" id="PRU00221"/>
    </source>
</evidence>
<evidence type="ECO:0000313" key="5">
    <source>
        <dbReference type="EMBL" id="KIJ09781.1"/>
    </source>
</evidence>
<dbReference type="PROSITE" id="PS50294">
    <property type="entry name" value="WD_REPEATS_REGION"/>
    <property type="match status" value="3"/>
</dbReference>
<evidence type="ECO:0000256" key="4">
    <source>
        <dbReference type="SAM" id="MobiDB-lite"/>
    </source>
</evidence>
<feature type="non-terminal residue" evidence="5">
    <location>
        <position position="407"/>
    </location>
</feature>
<dbReference type="Pfam" id="PF00400">
    <property type="entry name" value="WD40"/>
    <property type="match status" value="3"/>
</dbReference>